<reference evidence="3 4" key="1">
    <citation type="submission" date="2012-12" db="EMBL/GenBank/DDBJ databases">
        <title>The Genome Sequence of Bacillus cereus ISP2954.</title>
        <authorList>
            <consortium name="The Broad Institute Genome Sequencing Platform"/>
            <consortium name="The Broad Institute Genome Sequencing Center for Infectious Disease"/>
            <person name="Feldgarden M."/>
            <person name="Van der Auwera G.A."/>
            <person name="Mahillon J."/>
            <person name="Duprez V."/>
            <person name="Timmery S."/>
            <person name="Mattelet C."/>
            <person name="Dierick K."/>
            <person name="Sun M."/>
            <person name="Yu Z."/>
            <person name="Zhu L."/>
            <person name="Hu X."/>
            <person name="Shank E.B."/>
            <person name="Swiecicka I."/>
            <person name="Hansen B.M."/>
            <person name="Andrup L."/>
            <person name="Walker B."/>
            <person name="Young S.K."/>
            <person name="Zeng Q."/>
            <person name="Gargeya S."/>
            <person name="Fitzgerald M."/>
            <person name="Haas B."/>
            <person name="Abouelleil A."/>
            <person name="Alvarado L."/>
            <person name="Arachchi H.M."/>
            <person name="Berlin A.M."/>
            <person name="Chapman S.B."/>
            <person name="Dewar J."/>
            <person name="Goldberg J."/>
            <person name="Griggs A."/>
            <person name="Gujja S."/>
            <person name="Hansen M."/>
            <person name="Howarth C."/>
            <person name="Imamovic A."/>
            <person name="Larimer J."/>
            <person name="McCowan C."/>
            <person name="Murphy C."/>
            <person name="Neiman D."/>
            <person name="Pearson M."/>
            <person name="Priest M."/>
            <person name="Roberts A."/>
            <person name="Saif S."/>
            <person name="Shea T."/>
            <person name="Sisk P."/>
            <person name="Sykes S."/>
            <person name="Wortman J."/>
            <person name="Nusbaum C."/>
            <person name="Birren B."/>
        </authorList>
    </citation>
    <scope>NUCLEOTIDE SEQUENCE [LARGE SCALE GENOMIC DNA]</scope>
    <source>
        <strain evidence="3 4">ISP2954</strain>
    </source>
</reference>
<evidence type="ECO:0000313" key="3">
    <source>
        <dbReference type="EMBL" id="EOP52690.1"/>
    </source>
</evidence>
<accession>A0A9W5QAI6</accession>
<gene>
    <name evidence="3" type="ORF">IGU_02860</name>
</gene>
<name>A0A9W5QAI6_BACCE</name>
<dbReference type="AlphaFoldDB" id="A0A9W5QAI6"/>
<sequence length="311" mass="36633">MSVPEISIIIPTYNVEEYIEEALSSVLNQSFKQLEVIVIDDGSRDKTVEIIQSLQDERIKLYENGSNQGPAYSRNFGISKAKGTWIAFLDGDDWWDQERIKELLNFARIKEADMIFDDIFLIYDGHVSPYATQCQNYKEKLESSLNITPELLVELDLGMQPIIKRNLLEKKNIRFNDQLIFGEDYVFYLEVLCESNKCYFYNKPLYFYRQRGDSLTRQKTKRIQQLIQANRELLKHEKFQGNKKLINQLQGRMVRLSNLNLYYSFIEKIKEKDIKGIVKNIYLNPKVILILISRLPKVLKYRLGKFIKSRG</sequence>
<comment type="caution">
    <text evidence="3">The sequence shown here is derived from an EMBL/GenBank/DDBJ whole genome shotgun (WGS) entry which is preliminary data.</text>
</comment>
<proteinExistence type="inferred from homology"/>
<evidence type="ECO:0000256" key="1">
    <source>
        <dbReference type="ARBA" id="ARBA00006739"/>
    </source>
</evidence>
<dbReference type="CDD" id="cd00761">
    <property type="entry name" value="Glyco_tranf_GTA_type"/>
    <property type="match status" value="1"/>
</dbReference>
<dbReference type="PANTHER" id="PTHR22916:SF3">
    <property type="entry name" value="UDP-GLCNAC:BETAGAL BETA-1,3-N-ACETYLGLUCOSAMINYLTRANSFERASE-LIKE PROTEIN 1"/>
    <property type="match status" value="1"/>
</dbReference>
<dbReference type="PANTHER" id="PTHR22916">
    <property type="entry name" value="GLYCOSYLTRANSFERASE"/>
    <property type="match status" value="1"/>
</dbReference>
<organism evidence="3 4">
    <name type="scientific">Bacillus cereus ISP2954</name>
    <dbReference type="NCBI Taxonomy" id="1053215"/>
    <lineage>
        <taxon>Bacteria</taxon>
        <taxon>Bacillati</taxon>
        <taxon>Bacillota</taxon>
        <taxon>Bacilli</taxon>
        <taxon>Bacillales</taxon>
        <taxon>Bacillaceae</taxon>
        <taxon>Bacillus</taxon>
        <taxon>Bacillus cereus group</taxon>
    </lineage>
</organism>
<dbReference type="GO" id="GO:0016758">
    <property type="term" value="F:hexosyltransferase activity"/>
    <property type="evidence" value="ECO:0007669"/>
    <property type="project" value="UniProtKB-ARBA"/>
</dbReference>
<dbReference type="EMBL" id="AHEJ01000118">
    <property type="protein sequence ID" value="EOP52690.1"/>
    <property type="molecule type" value="Genomic_DNA"/>
</dbReference>
<evidence type="ECO:0000313" key="4">
    <source>
        <dbReference type="Proteomes" id="UP000013989"/>
    </source>
</evidence>
<comment type="similarity">
    <text evidence="1">Belongs to the glycosyltransferase 2 family.</text>
</comment>
<dbReference type="SUPFAM" id="SSF53448">
    <property type="entry name" value="Nucleotide-diphospho-sugar transferases"/>
    <property type="match status" value="1"/>
</dbReference>
<evidence type="ECO:0000259" key="2">
    <source>
        <dbReference type="Pfam" id="PF00535"/>
    </source>
</evidence>
<dbReference type="Gene3D" id="3.90.550.10">
    <property type="entry name" value="Spore Coat Polysaccharide Biosynthesis Protein SpsA, Chain A"/>
    <property type="match status" value="1"/>
</dbReference>
<dbReference type="Proteomes" id="UP000013989">
    <property type="component" value="Unassembled WGS sequence"/>
</dbReference>
<feature type="domain" description="Glycosyltransferase 2-like" evidence="2">
    <location>
        <begin position="7"/>
        <end position="128"/>
    </location>
</feature>
<dbReference type="Pfam" id="PF00535">
    <property type="entry name" value="Glycos_transf_2"/>
    <property type="match status" value="1"/>
</dbReference>
<protein>
    <recommendedName>
        <fullName evidence="2">Glycosyltransferase 2-like domain-containing protein</fullName>
    </recommendedName>
</protein>
<dbReference type="RefSeq" id="WP_000115839.1">
    <property type="nucleotide sequence ID" value="NZ_KB976769.1"/>
</dbReference>
<dbReference type="InterPro" id="IPR029044">
    <property type="entry name" value="Nucleotide-diphossugar_trans"/>
</dbReference>
<dbReference type="InterPro" id="IPR001173">
    <property type="entry name" value="Glyco_trans_2-like"/>
</dbReference>